<gene>
    <name evidence="8" type="ORF">FLONG3_6475</name>
</gene>
<dbReference type="GO" id="GO:0005576">
    <property type="term" value="C:extracellular region"/>
    <property type="evidence" value="ECO:0007669"/>
    <property type="project" value="UniProtKB-SubCell"/>
</dbReference>
<dbReference type="AlphaFoldDB" id="A0A395SM36"/>
<dbReference type="OrthoDB" id="3928926at2759"/>
<evidence type="ECO:0000256" key="5">
    <source>
        <dbReference type="PROSITE-ProRule" id="PRU01243"/>
    </source>
</evidence>
<dbReference type="Gene3D" id="2.40.350.20">
    <property type="match status" value="1"/>
</dbReference>
<dbReference type="CDD" id="cd12798">
    <property type="entry name" value="Alt_A1"/>
    <property type="match status" value="1"/>
</dbReference>
<keyword evidence="2" id="KW-0964">Secreted</keyword>
<evidence type="ECO:0000256" key="1">
    <source>
        <dbReference type="ARBA" id="ARBA00004613"/>
    </source>
</evidence>
<evidence type="ECO:0000256" key="2">
    <source>
        <dbReference type="ARBA" id="ARBA00022525"/>
    </source>
</evidence>
<feature type="signal peptide" evidence="6">
    <location>
        <begin position="1"/>
        <end position="17"/>
    </location>
</feature>
<dbReference type="PROSITE" id="PS51895">
    <property type="entry name" value="AA1"/>
    <property type="match status" value="1"/>
</dbReference>
<reference evidence="8 9" key="1">
    <citation type="journal article" date="2018" name="PLoS Pathog.">
        <title>Evolution of structural diversity of trichothecenes, a family of toxins produced by plant pathogenic and entomopathogenic fungi.</title>
        <authorList>
            <person name="Proctor R.H."/>
            <person name="McCormick S.P."/>
            <person name="Kim H.S."/>
            <person name="Cardoza R.E."/>
            <person name="Stanley A.M."/>
            <person name="Lindo L."/>
            <person name="Kelly A."/>
            <person name="Brown D.W."/>
            <person name="Lee T."/>
            <person name="Vaughan M.M."/>
            <person name="Alexander N.J."/>
            <person name="Busman M."/>
            <person name="Gutierrez S."/>
        </authorList>
    </citation>
    <scope>NUCLEOTIDE SEQUENCE [LARGE SCALE GENOMIC DNA]</scope>
    <source>
        <strain evidence="8 9">NRRL 20695</strain>
    </source>
</reference>
<protein>
    <submittedName>
        <fullName evidence="8">Major allergen alt</fullName>
    </submittedName>
</protein>
<proteinExistence type="predicted"/>
<keyword evidence="3 6" id="KW-0732">Signal</keyword>
<dbReference type="Proteomes" id="UP000266234">
    <property type="component" value="Unassembled WGS sequence"/>
</dbReference>
<dbReference type="Pfam" id="PF16541">
    <property type="entry name" value="AltA1"/>
    <property type="match status" value="1"/>
</dbReference>
<comment type="subcellular location">
    <subcellularLocation>
        <location evidence="1">Secreted</location>
    </subcellularLocation>
</comment>
<dbReference type="EMBL" id="PXOG01000144">
    <property type="protein sequence ID" value="RGP73159.1"/>
    <property type="molecule type" value="Genomic_DNA"/>
</dbReference>
<keyword evidence="4" id="KW-1015">Disulfide bond</keyword>
<dbReference type="InterPro" id="IPR032382">
    <property type="entry name" value="AltA1"/>
</dbReference>
<feature type="domain" description="AA1-like" evidence="7">
    <location>
        <begin position="17"/>
        <end position="142"/>
    </location>
</feature>
<sequence>MRASLCTAITLAASALAAKESVTVSKLSIHSVGSPVGTRIESVSFVLNGDDAENLKCSAKNVAFPIPDKFYPCGDSDYSFTLWEGEKGAKFRVMVYHDVGDARADLRGGADVRTKCDNSQGSGPADEICTQVKPVTFTIDGPVGISPGN</sequence>
<evidence type="ECO:0000256" key="6">
    <source>
        <dbReference type="SAM" id="SignalP"/>
    </source>
</evidence>
<feature type="chain" id="PRO_5017232127" evidence="6">
    <location>
        <begin position="18"/>
        <end position="149"/>
    </location>
</feature>
<comment type="caution">
    <text evidence="8">The sequence shown here is derived from an EMBL/GenBank/DDBJ whole genome shotgun (WGS) entry which is preliminary data.</text>
</comment>
<evidence type="ECO:0000256" key="3">
    <source>
        <dbReference type="ARBA" id="ARBA00022729"/>
    </source>
</evidence>
<evidence type="ECO:0000313" key="8">
    <source>
        <dbReference type="EMBL" id="RGP73159.1"/>
    </source>
</evidence>
<comment type="caution">
    <text evidence="5">Lacks conserved residue(s) required for the propagation of feature annotation.</text>
</comment>
<evidence type="ECO:0000256" key="4">
    <source>
        <dbReference type="ARBA" id="ARBA00023157"/>
    </source>
</evidence>
<accession>A0A395SM36</accession>
<evidence type="ECO:0000259" key="7">
    <source>
        <dbReference type="PROSITE" id="PS51895"/>
    </source>
</evidence>
<keyword evidence="9" id="KW-1185">Reference proteome</keyword>
<organism evidence="8 9">
    <name type="scientific">Fusarium longipes</name>
    <dbReference type="NCBI Taxonomy" id="694270"/>
    <lineage>
        <taxon>Eukaryota</taxon>
        <taxon>Fungi</taxon>
        <taxon>Dikarya</taxon>
        <taxon>Ascomycota</taxon>
        <taxon>Pezizomycotina</taxon>
        <taxon>Sordariomycetes</taxon>
        <taxon>Hypocreomycetidae</taxon>
        <taxon>Hypocreales</taxon>
        <taxon>Nectriaceae</taxon>
        <taxon>Fusarium</taxon>
    </lineage>
</organism>
<evidence type="ECO:0000313" key="9">
    <source>
        <dbReference type="Proteomes" id="UP000266234"/>
    </source>
</evidence>
<name>A0A395SM36_9HYPO</name>